<dbReference type="InterPro" id="IPR012657">
    <property type="entry name" value="23S_rRNA-intervening_sequence"/>
</dbReference>
<dbReference type="NCBIfam" id="TIGR02436">
    <property type="entry name" value="four helix bundle protein"/>
    <property type="match status" value="1"/>
</dbReference>
<dbReference type="Proteomes" id="UP000831485">
    <property type="component" value="Chromosome"/>
</dbReference>
<dbReference type="Gene3D" id="1.20.1440.60">
    <property type="entry name" value="23S rRNA-intervening sequence"/>
    <property type="match status" value="1"/>
</dbReference>
<keyword evidence="2" id="KW-1185">Reference proteome</keyword>
<proteinExistence type="predicted"/>
<dbReference type="PIRSF" id="PIRSF035652">
    <property type="entry name" value="CHP02436"/>
    <property type="match status" value="1"/>
</dbReference>
<name>A0ABY4LGV9_9BACT</name>
<dbReference type="PANTHER" id="PTHR38471">
    <property type="entry name" value="FOUR HELIX BUNDLE PROTEIN"/>
    <property type="match status" value="1"/>
</dbReference>
<organism evidence="1 2">
    <name type="scientific">Geomonas paludis</name>
    <dbReference type="NCBI Taxonomy" id="2740185"/>
    <lineage>
        <taxon>Bacteria</taxon>
        <taxon>Pseudomonadati</taxon>
        <taxon>Thermodesulfobacteriota</taxon>
        <taxon>Desulfuromonadia</taxon>
        <taxon>Geobacterales</taxon>
        <taxon>Geobacteraceae</taxon>
        <taxon>Geomonas</taxon>
    </lineage>
</organism>
<gene>
    <name evidence="1" type="ORF">M1B72_20130</name>
</gene>
<dbReference type="EMBL" id="CP096574">
    <property type="protein sequence ID" value="UPU35722.1"/>
    <property type="molecule type" value="Genomic_DNA"/>
</dbReference>
<evidence type="ECO:0000313" key="1">
    <source>
        <dbReference type="EMBL" id="UPU35722.1"/>
    </source>
</evidence>
<dbReference type="InterPro" id="IPR036583">
    <property type="entry name" value="23S_rRNA_IVS_sf"/>
</dbReference>
<protein>
    <submittedName>
        <fullName evidence="1">Four helix bundle protein</fullName>
    </submittedName>
</protein>
<reference evidence="1" key="1">
    <citation type="submission" date="2022-04" db="EMBL/GenBank/DDBJ databases">
        <authorList>
            <person name="Liu G."/>
        </authorList>
    </citation>
    <scope>NUCLEOTIDE SEQUENCE</scope>
    <source>
        <strain evidence="1">RG22</strain>
    </source>
</reference>
<dbReference type="PANTHER" id="PTHR38471:SF2">
    <property type="entry name" value="FOUR HELIX BUNDLE PROTEIN"/>
    <property type="match status" value="1"/>
</dbReference>
<dbReference type="SUPFAM" id="SSF158446">
    <property type="entry name" value="IVS-encoded protein-like"/>
    <property type="match status" value="1"/>
</dbReference>
<accession>A0ABY4LGV9</accession>
<sequence>MENAIKEKSFALALRIIRLYQFLTEQKREYVISKQLLRSGTSVGAMVREAEQAESKADFVHKLSIALKEANESEYWLDLLHQSGYLDDKSYASITADNKTILKLLTSIINTSKRHSKTK</sequence>
<evidence type="ECO:0000313" key="2">
    <source>
        <dbReference type="Proteomes" id="UP000831485"/>
    </source>
</evidence>
<dbReference type="Pfam" id="PF05635">
    <property type="entry name" value="23S_rRNA_IVP"/>
    <property type="match status" value="1"/>
</dbReference>